<keyword evidence="5 8" id="KW-0832">Ubl conjugation</keyword>
<evidence type="ECO:0000259" key="10">
    <source>
        <dbReference type="Pfam" id="PF20637"/>
    </source>
</evidence>
<dbReference type="VEuPathDB" id="FungiDB:PV10_02455"/>
<feature type="domain" description="Autophagy protein ATG5 UblA" evidence="11">
    <location>
        <begin position="14"/>
        <end position="123"/>
    </location>
</feature>
<evidence type="ECO:0000256" key="5">
    <source>
        <dbReference type="ARBA" id="ARBA00022843"/>
    </source>
</evidence>
<dbReference type="PANTHER" id="PTHR13040:SF2">
    <property type="entry name" value="AUTOPHAGY PROTEIN 5"/>
    <property type="match status" value="1"/>
</dbReference>
<feature type="domain" description="Autophagy protein ATG5 UblB" evidence="9">
    <location>
        <begin position="201"/>
        <end position="308"/>
    </location>
</feature>
<dbReference type="InterPro" id="IPR007239">
    <property type="entry name" value="Atg5"/>
</dbReference>
<evidence type="ECO:0000256" key="6">
    <source>
        <dbReference type="ARBA" id="ARBA00023006"/>
    </source>
</evidence>
<comment type="function">
    <text evidence="7">Involved in cytoplasm to vacuole transport (Cvt) and autophagic vesicle formation. Autophagy is essential for maintenance of amino acid levels and protein synthesis under nitrogen starvation. Required for selective autophagic degradation of the nucleus (nucleophagy). Also required for mitophagy, which eliminates defective or superfluous mitochondria in order to fulfill cellular energy requirements and prevent excess ROS production. Conjugation with ATG12, through a ubiquitin-like conjugating system involving ATG7 as an E1-like activating enzyme and ATG10 as an E2-like conjugating enzyme, is essential for its function. The ATG12-ATG5 conjugate acts as an E3-like enzyme which is required for lipidation of ATG8 and ATG8 association to the vesicle membranes.</text>
</comment>
<keyword evidence="4 8" id="KW-1017">Isopeptide bond</keyword>
<dbReference type="Gene3D" id="3.10.20.90">
    <property type="entry name" value="Phosphatidylinositol 3-kinase Catalytic Subunit, Chain A, domain 1"/>
    <property type="match status" value="1"/>
</dbReference>
<dbReference type="EMBL" id="NAJM01000006">
    <property type="protein sequence ID" value="RVX73882.1"/>
    <property type="molecule type" value="Genomic_DNA"/>
</dbReference>
<sequence length="312" mass="33872">MAAGEALAVLQRTVWDARLPLEIRLAASESRTYDTGDPYLISYPRLAYLPSLLPQLHAYFASSLITDPDTVSPFTGYFTFDNVALKWHLPLGLLYDVYVLSTQDAGQAPSTTAPLPFRITLHFTPDPAGSQIPDASPVVLHDAFINAVKEADFLRSGTAKPIMSLGAQESKALWTSTQNNDLFTFSKIHTALLPPPGQTRNIPIRVYLPSSPDQEPTKAQIKVIQSQVGPTIGAPVQTSATTLRPTSGGQPQTLGTALHQMVPSIFPSRRTALLATPLLHGVPVPMTALLDELYRWACYADGWLSVVVAMRA</sequence>
<evidence type="ECO:0000259" key="11">
    <source>
        <dbReference type="Pfam" id="PF20638"/>
    </source>
</evidence>
<dbReference type="Gene3D" id="3.10.20.620">
    <property type="match status" value="1"/>
</dbReference>
<evidence type="ECO:0000256" key="1">
    <source>
        <dbReference type="ARBA" id="ARBA00004623"/>
    </source>
</evidence>
<reference evidence="12 13" key="1">
    <citation type="submission" date="2017-03" db="EMBL/GenBank/DDBJ databases">
        <title>Genomes of endolithic fungi from Antarctica.</title>
        <authorList>
            <person name="Coleine C."/>
            <person name="Masonjones S."/>
            <person name="Stajich J.E."/>
        </authorList>
    </citation>
    <scope>NUCLEOTIDE SEQUENCE [LARGE SCALE GENOMIC DNA]</scope>
    <source>
        <strain evidence="12 13">CCFEE 6314</strain>
    </source>
</reference>
<dbReference type="OrthoDB" id="272162at2759"/>
<dbReference type="Pfam" id="PF20637">
    <property type="entry name" value="ATG5_HBR"/>
    <property type="match status" value="1"/>
</dbReference>
<dbReference type="GO" id="GO:0005776">
    <property type="term" value="C:autophagosome"/>
    <property type="evidence" value="ECO:0007669"/>
    <property type="project" value="TreeGrafter"/>
</dbReference>
<dbReference type="InterPro" id="IPR042526">
    <property type="entry name" value="Atg5_HR"/>
</dbReference>
<name>A0A438NDK6_EXOME</name>
<dbReference type="Proteomes" id="UP000288859">
    <property type="component" value="Unassembled WGS sequence"/>
</dbReference>
<dbReference type="InterPro" id="IPR048939">
    <property type="entry name" value="ATG5_UblA"/>
</dbReference>
<evidence type="ECO:0000256" key="7">
    <source>
        <dbReference type="ARBA" id="ARBA00024770"/>
    </source>
</evidence>
<dbReference type="GO" id="GO:0034045">
    <property type="term" value="C:phagophore assembly site membrane"/>
    <property type="evidence" value="ECO:0007669"/>
    <property type="project" value="UniProtKB-SubCell"/>
</dbReference>
<dbReference type="PANTHER" id="PTHR13040">
    <property type="entry name" value="AUTOPHAGY PROTEIN 5"/>
    <property type="match status" value="1"/>
</dbReference>
<keyword evidence="8" id="KW-0813">Transport</keyword>
<feature type="domain" description="Autophagy protein ATG5 alpha-helical bundle region" evidence="10">
    <location>
        <begin position="139"/>
        <end position="195"/>
    </location>
</feature>
<comment type="subcellular location">
    <subcellularLocation>
        <location evidence="1 8">Preautophagosomal structure membrane</location>
        <topology evidence="1 8">Peripheral membrane protein</topology>
    </subcellularLocation>
</comment>
<organism evidence="12 13">
    <name type="scientific">Exophiala mesophila</name>
    <name type="common">Black yeast-like fungus</name>
    <dbReference type="NCBI Taxonomy" id="212818"/>
    <lineage>
        <taxon>Eukaryota</taxon>
        <taxon>Fungi</taxon>
        <taxon>Dikarya</taxon>
        <taxon>Ascomycota</taxon>
        <taxon>Pezizomycotina</taxon>
        <taxon>Eurotiomycetes</taxon>
        <taxon>Chaetothyriomycetidae</taxon>
        <taxon>Chaetothyriales</taxon>
        <taxon>Herpotrichiellaceae</taxon>
        <taxon>Exophiala</taxon>
    </lineage>
</organism>
<dbReference type="AlphaFoldDB" id="A0A438NDK6"/>
<dbReference type="GO" id="GO:0061908">
    <property type="term" value="C:phagophore"/>
    <property type="evidence" value="ECO:0007669"/>
    <property type="project" value="TreeGrafter"/>
</dbReference>
<gene>
    <name evidence="12" type="ORF">B0A52_02772</name>
</gene>
<dbReference type="Pfam" id="PF04106">
    <property type="entry name" value="ATG5_UblB"/>
    <property type="match status" value="1"/>
</dbReference>
<dbReference type="GO" id="GO:0034727">
    <property type="term" value="P:piecemeal microautophagy of the nucleus"/>
    <property type="evidence" value="ECO:0007669"/>
    <property type="project" value="TreeGrafter"/>
</dbReference>
<dbReference type="InterPro" id="IPR042527">
    <property type="entry name" value="Atg5_UblA_dom_sf"/>
</dbReference>
<proteinExistence type="inferred from homology"/>
<keyword evidence="6 8" id="KW-0072">Autophagy</keyword>
<dbReference type="GO" id="GO:0044233">
    <property type="term" value="C:mitochondria-associated endoplasmic reticulum membrane contact site"/>
    <property type="evidence" value="ECO:0007669"/>
    <property type="project" value="TreeGrafter"/>
</dbReference>
<dbReference type="InterPro" id="IPR048318">
    <property type="entry name" value="ATG5_UblB"/>
</dbReference>
<evidence type="ECO:0000313" key="12">
    <source>
        <dbReference type="EMBL" id="RVX73882.1"/>
    </source>
</evidence>
<comment type="caution">
    <text evidence="12">The sequence shown here is derived from an EMBL/GenBank/DDBJ whole genome shotgun (WGS) entry which is preliminary data.</text>
</comment>
<dbReference type="GO" id="GO:0019776">
    <property type="term" value="F:Atg8-family ligase activity"/>
    <property type="evidence" value="ECO:0007669"/>
    <property type="project" value="TreeGrafter"/>
</dbReference>
<comment type="subunit">
    <text evidence="8">Conjugated with ATG12.</text>
</comment>
<protein>
    <recommendedName>
        <fullName evidence="3 8">Autophagy protein 5</fullName>
    </recommendedName>
</protein>
<evidence type="ECO:0000256" key="3">
    <source>
        <dbReference type="ARBA" id="ARBA00015616"/>
    </source>
</evidence>
<evidence type="ECO:0000256" key="8">
    <source>
        <dbReference type="RuleBase" id="RU361202"/>
    </source>
</evidence>
<keyword evidence="8" id="KW-0472">Membrane</keyword>
<dbReference type="GO" id="GO:0000422">
    <property type="term" value="P:autophagy of mitochondrion"/>
    <property type="evidence" value="ECO:0007669"/>
    <property type="project" value="TreeGrafter"/>
</dbReference>
<dbReference type="GO" id="GO:0006995">
    <property type="term" value="P:cellular response to nitrogen starvation"/>
    <property type="evidence" value="ECO:0007669"/>
    <property type="project" value="TreeGrafter"/>
</dbReference>
<comment type="similarity">
    <text evidence="2 8">Belongs to the ATG5 family.</text>
</comment>
<accession>A0A438NDK6</accession>
<evidence type="ECO:0000256" key="2">
    <source>
        <dbReference type="ARBA" id="ARBA00006910"/>
    </source>
</evidence>
<evidence type="ECO:0000313" key="13">
    <source>
        <dbReference type="Proteomes" id="UP000288859"/>
    </source>
</evidence>
<dbReference type="InterPro" id="IPR048940">
    <property type="entry name" value="ATG5_HBR"/>
</dbReference>
<dbReference type="Gene3D" id="1.10.246.190">
    <property type="entry name" value="Autophagy protein Apg5, helix rich domain"/>
    <property type="match status" value="1"/>
</dbReference>
<evidence type="ECO:0000256" key="4">
    <source>
        <dbReference type="ARBA" id="ARBA00022499"/>
    </source>
</evidence>
<dbReference type="GO" id="GO:0034274">
    <property type="term" value="C:Atg12-Atg5-Atg16 complex"/>
    <property type="evidence" value="ECO:0007669"/>
    <property type="project" value="TreeGrafter"/>
</dbReference>
<evidence type="ECO:0000259" key="9">
    <source>
        <dbReference type="Pfam" id="PF04106"/>
    </source>
</evidence>
<dbReference type="Pfam" id="PF20638">
    <property type="entry name" value="ATG5_UblA"/>
    <property type="match status" value="1"/>
</dbReference>